<dbReference type="EMBL" id="JAPFFL010000004">
    <property type="protein sequence ID" value="KAJ6729077.1"/>
    <property type="molecule type" value="Genomic_DNA"/>
</dbReference>
<dbReference type="AlphaFoldDB" id="A0A9Q0UFL3"/>
<protein>
    <submittedName>
        <fullName evidence="8">PHOSPHATIDYLINOSITOL/PHOSPHATIDYLCHOLINE TRANSFER PROTEIN SFH9</fullName>
    </submittedName>
</protein>
<feature type="region of interest" description="Disordered" evidence="6">
    <location>
        <begin position="1"/>
        <end position="55"/>
    </location>
</feature>
<dbReference type="SUPFAM" id="SSF52087">
    <property type="entry name" value="CRAL/TRIO domain"/>
    <property type="match status" value="1"/>
</dbReference>
<dbReference type="SMART" id="SM00516">
    <property type="entry name" value="SEC14"/>
    <property type="match status" value="1"/>
</dbReference>
<comment type="subcellular location">
    <subcellularLocation>
        <location evidence="1">Cell membrane</location>
        <topology evidence="1">Peripheral membrane protein</topology>
    </subcellularLocation>
    <subcellularLocation>
        <location evidence="2">Golgi apparatus membrane</location>
        <topology evidence="2">Peripheral membrane protein</topology>
    </subcellularLocation>
</comment>
<dbReference type="Gene3D" id="1.10.8.20">
    <property type="entry name" value="N-terminal domain of phosphatidylinositol transfer protein sec14p"/>
    <property type="match status" value="1"/>
</dbReference>
<dbReference type="PANTHER" id="PTHR45657">
    <property type="entry name" value="CRAL-TRIO DOMAIN-CONTAINING PROTEIN YKL091C-RELATED"/>
    <property type="match status" value="1"/>
</dbReference>
<evidence type="ECO:0000256" key="6">
    <source>
        <dbReference type="SAM" id="MobiDB-lite"/>
    </source>
</evidence>
<evidence type="ECO:0000313" key="8">
    <source>
        <dbReference type="EMBL" id="KAJ6729077.1"/>
    </source>
</evidence>
<dbReference type="SMART" id="SM01100">
    <property type="entry name" value="CRAL_TRIO_N"/>
    <property type="match status" value="1"/>
</dbReference>
<dbReference type="CDD" id="cd00170">
    <property type="entry name" value="SEC14"/>
    <property type="match status" value="1"/>
</dbReference>
<dbReference type="OrthoDB" id="1434354at2759"/>
<sequence length="683" mass="77514">MAGELVLRSEGSSKGKGMDLETSEDEKQQQQQQQRRKKVRSLRKKAMSASTKLTHTLRKRGKRVADCRYAAITINDVRDAKEEEAVNGFRHVLISKDLLPPRHDDYHTLLRFLKARKFDLDKTVLMWSEMLNWRREYGVDSIIRDFVYDEYEDVQSYYPHGYHGVDKEGRPVYIERTGKIEPSKLMSVTTVERFLKYHVQGFEKAFTEKFPACSIAAKRHIDSTITILDVHGLNWMSFGKIAHDIVMRMQKIDGDNYPETLQQMFIVNAGSGFKLLWNTAKGFLDPKTTVKINVLGNKFHNKLLEVIDSSQLPEFLGGTCSCPNEGGCLRSDKGPWKDPEIMKLVHAGEAIYLRKMTSSFDEDDFEIKLFASKVSRSEICSADSCSDMRPNASGFIQPLPLSDEGRMGDSASVHSLVENNAARVEDSSSMSSKKHEGFKHCINCLFVHSKTSWTAVLSTQVKDDSANDVTPRMLPKKLIPRTANLLVQFVLNLLLWMYLKLPGTGRALALQRESQLQNQRDSLLEDSSSQVQGVSQEIKEESLHPCWQRLQNLETMVNELGSKPTRIPPEKEDMLLESLSRIKCIEHDLQKTKKALLATASRQVELAESIESLKGDNFAGAASSCWPRNCRYELPEQIQMESLQYITSSLSVNGLYPRRKQNAALHPAMEISHQILSDRFADA</sequence>
<dbReference type="PROSITE" id="PS50191">
    <property type="entry name" value="CRAL_TRIO"/>
    <property type="match status" value="1"/>
</dbReference>
<dbReference type="PANTHER" id="PTHR45657:SF43">
    <property type="entry name" value="PHOSPHATIDYLINOSITOL_PHOSPHATIDYLCHOLINE TRANSFER PROTEIN SFH9"/>
    <property type="match status" value="1"/>
</dbReference>
<evidence type="ECO:0000256" key="4">
    <source>
        <dbReference type="ARBA" id="ARBA00023034"/>
    </source>
</evidence>
<feature type="domain" description="CRAL-TRIO" evidence="7">
    <location>
        <begin position="150"/>
        <end position="324"/>
    </location>
</feature>
<dbReference type="GO" id="GO:0000139">
    <property type="term" value="C:Golgi membrane"/>
    <property type="evidence" value="ECO:0007669"/>
    <property type="project" value="UniProtKB-SubCell"/>
</dbReference>
<dbReference type="InterPro" id="IPR036273">
    <property type="entry name" value="CRAL/TRIO_N_dom_sf"/>
</dbReference>
<dbReference type="GO" id="GO:0005886">
    <property type="term" value="C:plasma membrane"/>
    <property type="evidence" value="ECO:0007669"/>
    <property type="project" value="UniProtKB-SubCell"/>
</dbReference>
<feature type="compositionally biased region" description="Basic residues" evidence="6">
    <location>
        <begin position="34"/>
        <end position="46"/>
    </location>
</feature>
<keyword evidence="3" id="KW-0653">Protein transport</keyword>
<dbReference type="InterPro" id="IPR051026">
    <property type="entry name" value="PI/PC_transfer"/>
</dbReference>
<reference evidence="8" key="2">
    <citation type="journal article" date="2023" name="Int. J. Mol. Sci.">
        <title>De Novo Assembly and Annotation of 11 Diverse Shrub Willow (Salix) Genomes Reveals Novel Gene Organization in Sex-Linked Regions.</title>
        <authorList>
            <person name="Hyden B."/>
            <person name="Feng K."/>
            <person name="Yates T.B."/>
            <person name="Jawdy S."/>
            <person name="Cereghino C."/>
            <person name="Smart L.B."/>
            <person name="Muchero W."/>
        </authorList>
    </citation>
    <scope>NUCLEOTIDE SEQUENCE [LARGE SCALE GENOMIC DNA]</scope>
    <source>
        <tissue evidence="8">Shoot tip</tissue>
    </source>
</reference>
<reference evidence="8" key="1">
    <citation type="submission" date="2022-11" db="EMBL/GenBank/DDBJ databases">
        <authorList>
            <person name="Hyden B.L."/>
            <person name="Feng K."/>
            <person name="Yates T."/>
            <person name="Jawdy S."/>
            <person name="Smart L.B."/>
            <person name="Muchero W."/>
        </authorList>
    </citation>
    <scope>NUCLEOTIDE SEQUENCE</scope>
    <source>
        <tissue evidence="8">Shoot tip</tissue>
    </source>
</reference>
<dbReference type="Pfam" id="PF03765">
    <property type="entry name" value="CRAL_TRIO_N"/>
    <property type="match status" value="1"/>
</dbReference>
<comment type="similarity">
    <text evidence="5">Belongs to the SFH family.</text>
</comment>
<evidence type="ECO:0000256" key="3">
    <source>
        <dbReference type="ARBA" id="ARBA00022927"/>
    </source>
</evidence>
<dbReference type="InterPro" id="IPR001251">
    <property type="entry name" value="CRAL-TRIO_dom"/>
</dbReference>
<accession>A0A9Q0UFL3</accession>
<keyword evidence="9" id="KW-1185">Reference proteome</keyword>
<dbReference type="GO" id="GO:0015031">
    <property type="term" value="P:protein transport"/>
    <property type="evidence" value="ECO:0007669"/>
    <property type="project" value="UniProtKB-KW"/>
</dbReference>
<dbReference type="Pfam" id="PF00650">
    <property type="entry name" value="CRAL_TRIO"/>
    <property type="match status" value="1"/>
</dbReference>
<organism evidence="8 9">
    <name type="scientific">Salix viminalis</name>
    <name type="common">Common osier</name>
    <name type="synonym">Basket willow</name>
    <dbReference type="NCBI Taxonomy" id="40686"/>
    <lineage>
        <taxon>Eukaryota</taxon>
        <taxon>Viridiplantae</taxon>
        <taxon>Streptophyta</taxon>
        <taxon>Embryophyta</taxon>
        <taxon>Tracheophyta</taxon>
        <taxon>Spermatophyta</taxon>
        <taxon>Magnoliopsida</taxon>
        <taxon>eudicotyledons</taxon>
        <taxon>Gunneridae</taxon>
        <taxon>Pentapetalae</taxon>
        <taxon>rosids</taxon>
        <taxon>fabids</taxon>
        <taxon>Malpighiales</taxon>
        <taxon>Salicaceae</taxon>
        <taxon>Saliceae</taxon>
        <taxon>Salix</taxon>
    </lineage>
</organism>
<proteinExistence type="inferred from homology"/>
<evidence type="ECO:0000313" key="9">
    <source>
        <dbReference type="Proteomes" id="UP001151529"/>
    </source>
</evidence>
<dbReference type="Proteomes" id="UP001151529">
    <property type="component" value="Chromosome 2"/>
</dbReference>
<comment type="caution">
    <text evidence="8">The sequence shown here is derived from an EMBL/GenBank/DDBJ whole genome shotgun (WGS) entry which is preliminary data.</text>
</comment>
<evidence type="ECO:0000256" key="5">
    <source>
        <dbReference type="ARBA" id="ARBA00038020"/>
    </source>
</evidence>
<name>A0A9Q0UFL3_SALVM</name>
<evidence type="ECO:0000259" key="7">
    <source>
        <dbReference type="PROSITE" id="PS50191"/>
    </source>
</evidence>
<evidence type="ECO:0000256" key="2">
    <source>
        <dbReference type="ARBA" id="ARBA00004395"/>
    </source>
</evidence>
<dbReference type="Gene3D" id="3.40.525.10">
    <property type="entry name" value="CRAL-TRIO lipid binding domain"/>
    <property type="match status" value="1"/>
</dbReference>
<gene>
    <name evidence="8" type="ORF">OIU85_020042</name>
</gene>
<keyword evidence="4" id="KW-0333">Golgi apparatus</keyword>
<evidence type="ECO:0000256" key="1">
    <source>
        <dbReference type="ARBA" id="ARBA00004202"/>
    </source>
</evidence>
<dbReference type="InterPro" id="IPR011074">
    <property type="entry name" value="CRAL/TRIO_N_dom"/>
</dbReference>
<dbReference type="InterPro" id="IPR036865">
    <property type="entry name" value="CRAL-TRIO_dom_sf"/>
</dbReference>
<keyword evidence="3" id="KW-0813">Transport</keyword>
<dbReference type="SUPFAM" id="SSF46938">
    <property type="entry name" value="CRAL/TRIO N-terminal domain"/>
    <property type="match status" value="1"/>
</dbReference>